<dbReference type="Proteomes" id="UP001305779">
    <property type="component" value="Unassembled WGS sequence"/>
</dbReference>
<dbReference type="InterPro" id="IPR001810">
    <property type="entry name" value="F-box_dom"/>
</dbReference>
<evidence type="ECO:0000313" key="3">
    <source>
        <dbReference type="Proteomes" id="UP001305779"/>
    </source>
</evidence>
<keyword evidence="3" id="KW-1185">Reference proteome</keyword>
<dbReference type="EMBL" id="JAXOVC010000015">
    <property type="protein sequence ID" value="KAK4493799.1"/>
    <property type="molecule type" value="Genomic_DNA"/>
</dbReference>
<dbReference type="SUPFAM" id="SSF81383">
    <property type="entry name" value="F-box domain"/>
    <property type="match status" value="1"/>
</dbReference>
<dbReference type="InterPro" id="IPR036047">
    <property type="entry name" value="F-box-like_dom_sf"/>
</dbReference>
<organism evidence="2 3">
    <name type="scientific">Zasmidium cellare</name>
    <name type="common">Wine cellar mold</name>
    <name type="synonym">Racodium cellare</name>
    <dbReference type="NCBI Taxonomy" id="395010"/>
    <lineage>
        <taxon>Eukaryota</taxon>
        <taxon>Fungi</taxon>
        <taxon>Dikarya</taxon>
        <taxon>Ascomycota</taxon>
        <taxon>Pezizomycotina</taxon>
        <taxon>Dothideomycetes</taxon>
        <taxon>Dothideomycetidae</taxon>
        <taxon>Mycosphaerellales</taxon>
        <taxon>Mycosphaerellaceae</taxon>
        <taxon>Zasmidium</taxon>
    </lineage>
</organism>
<sequence length="437" mass="50557">MKDLSLEVLRMADFLAHACVCSDEAASPIQEPEDEQLEQDDSIPAKTQRHLASFLAEHSNGQLTSDQLLPKLMNSPYINQKRKILNRTILDPTPSRGLHSVFAAWMSSHFERRLQELPAEVLCMIESYLDPSDLVCLGRSCRALFQAVDYQMVDLRNLSFAEDLWPVLRENALDFALAKERYGVVRRLHRDRLEQLEYKTRNTDWKACGSCVKPHPRRYFSPTERTKSVYERRCLASTAPIRICSHWTEDIHSLRQRREDADCEPRPLDFFRTDECAHVDHEFQGFSAPRMRDLGSAFSVERTITLLQTNDRDSIDEDVVEDVLTSEVLQDIQVCRHLRLGDRAILSSFKRRPPPEVGDLADLIMAAVGYMPEFEPASCEECGRTWQFSILDNLGYRQSPRYSLRLVVDEQIKAVRDPWTEEYLRKVEGGREFTELM</sequence>
<accession>A0ABR0DXH9</accession>
<dbReference type="Pfam" id="PF12937">
    <property type="entry name" value="F-box-like"/>
    <property type="match status" value="1"/>
</dbReference>
<name>A0ABR0DXH9_ZASCE</name>
<feature type="domain" description="F-box" evidence="1">
    <location>
        <begin position="111"/>
        <end position="168"/>
    </location>
</feature>
<evidence type="ECO:0000313" key="2">
    <source>
        <dbReference type="EMBL" id="KAK4493799.1"/>
    </source>
</evidence>
<protein>
    <recommendedName>
        <fullName evidence="1">F-box domain-containing protein</fullName>
    </recommendedName>
</protein>
<reference evidence="2 3" key="1">
    <citation type="journal article" date="2023" name="G3 (Bethesda)">
        <title>A chromosome-level genome assembly of Zasmidium syzygii isolated from banana leaves.</title>
        <authorList>
            <person name="van Westerhoven A.C."/>
            <person name="Mehrabi R."/>
            <person name="Talebi R."/>
            <person name="Steentjes M.B.F."/>
            <person name="Corcolon B."/>
            <person name="Chong P.A."/>
            <person name="Kema G.H.J."/>
            <person name="Seidl M.F."/>
        </authorList>
    </citation>
    <scope>NUCLEOTIDE SEQUENCE [LARGE SCALE GENOMIC DNA]</scope>
    <source>
        <strain evidence="2 3">P124</strain>
    </source>
</reference>
<dbReference type="CDD" id="cd09917">
    <property type="entry name" value="F-box_SF"/>
    <property type="match status" value="1"/>
</dbReference>
<proteinExistence type="predicted"/>
<gene>
    <name evidence="2" type="ORF">PRZ48_014984</name>
</gene>
<comment type="caution">
    <text evidence="2">The sequence shown here is derived from an EMBL/GenBank/DDBJ whole genome shotgun (WGS) entry which is preliminary data.</text>
</comment>
<evidence type="ECO:0000259" key="1">
    <source>
        <dbReference type="PROSITE" id="PS50181"/>
    </source>
</evidence>
<dbReference type="PROSITE" id="PS50181">
    <property type="entry name" value="FBOX"/>
    <property type="match status" value="1"/>
</dbReference>